<comment type="similarity">
    <text evidence="1 2 3">Belongs to the cullin family.</text>
</comment>
<dbReference type="OrthoDB" id="27073at2759"/>
<dbReference type="SUPFAM" id="SSF46785">
    <property type="entry name" value="Winged helix' DNA-binding domain"/>
    <property type="match status" value="1"/>
</dbReference>
<dbReference type="InterPro" id="IPR036390">
    <property type="entry name" value="WH_DNA-bd_sf"/>
</dbReference>
<dbReference type="InterPro" id="IPR059120">
    <property type="entry name" value="Cullin-like_AB"/>
</dbReference>
<reference evidence="5 6" key="1">
    <citation type="journal article" date="2004" name="Science">
        <title>The Ashbya gossypii genome as a tool for mapping the ancient Saccharomyces cerevisiae genome.</title>
        <authorList>
            <person name="Dietrich F.S."/>
            <person name="Voegeli S."/>
            <person name="Brachat S."/>
            <person name="Lerch A."/>
            <person name="Gates K."/>
            <person name="Steiner S."/>
            <person name="Mohr C."/>
            <person name="Pohlmann R."/>
            <person name="Luedi P."/>
            <person name="Choi S."/>
            <person name="Wing R.A."/>
            <person name="Flavier A."/>
            <person name="Gaffney T.D."/>
            <person name="Philippsen P."/>
        </authorList>
    </citation>
    <scope>NUCLEOTIDE SEQUENCE [LARGE SCALE GENOMIC DNA]</scope>
    <source>
        <strain evidence="6">ATCC 10895 / CBS 109.51 / FGSC 9923 / NRRL Y-1056</strain>
    </source>
</reference>
<dbReference type="RefSeq" id="NP_986045.2">
    <property type="nucleotide sequence ID" value="NM_212181.2"/>
</dbReference>
<dbReference type="KEGG" id="ago:AGOS_AFR498W"/>
<dbReference type="STRING" id="284811.Q752S5"/>
<dbReference type="SMART" id="SM00182">
    <property type="entry name" value="CULLIN"/>
    <property type="match status" value="1"/>
</dbReference>
<evidence type="ECO:0000256" key="2">
    <source>
        <dbReference type="PROSITE-ProRule" id="PRU00330"/>
    </source>
</evidence>
<dbReference type="PROSITE" id="PS50069">
    <property type="entry name" value="CULLIN_2"/>
    <property type="match status" value="1"/>
</dbReference>
<dbReference type="Pfam" id="PF26557">
    <property type="entry name" value="Cullin_AB"/>
    <property type="match status" value="1"/>
</dbReference>
<accession>Q752S5</accession>
<dbReference type="GO" id="GO:0031463">
    <property type="term" value="C:Cul3-RING ubiquitin ligase complex"/>
    <property type="evidence" value="ECO:0000318"/>
    <property type="project" value="GO_Central"/>
</dbReference>
<dbReference type="InterPro" id="IPR001373">
    <property type="entry name" value="Cullin_N"/>
</dbReference>
<dbReference type="GO" id="GO:0016567">
    <property type="term" value="P:protein ubiquitination"/>
    <property type="evidence" value="ECO:0000318"/>
    <property type="project" value="GO_Central"/>
</dbReference>
<dbReference type="SUPFAM" id="SSF74788">
    <property type="entry name" value="Cullin repeat-like"/>
    <property type="match status" value="1"/>
</dbReference>
<dbReference type="GO" id="GO:0031625">
    <property type="term" value="F:ubiquitin protein ligase binding"/>
    <property type="evidence" value="ECO:0000318"/>
    <property type="project" value="GO_Central"/>
</dbReference>
<dbReference type="FunFam" id="1.20.1310.10:FF:000055">
    <property type="entry name" value="Cullin family protein"/>
    <property type="match status" value="1"/>
</dbReference>
<dbReference type="Proteomes" id="UP000000591">
    <property type="component" value="Chromosome VI"/>
</dbReference>
<dbReference type="eggNOG" id="KOG2166">
    <property type="taxonomic scope" value="Eukaryota"/>
</dbReference>
<name>Q752S5_EREGS</name>
<dbReference type="Pfam" id="PF10557">
    <property type="entry name" value="Cullin_Nedd8"/>
    <property type="match status" value="1"/>
</dbReference>
<feature type="domain" description="Cullin family profile" evidence="4">
    <location>
        <begin position="374"/>
        <end position="599"/>
    </location>
</feature>
<evidence type="ECO:0000259" key="4">
    <source>
        <dbReference type="PROSITE" id="PS50069"/>
    </source>
</evidence>
<dbReference type="InParanoid" id="Q752S5"/>
<dbReference type="InterPro" id="IPR016159">
    <property type="entry name" value="Cullin_repeat-like_dom_sf"/>
</dbReference>
<dbReference type="HOGENOM" id="CLU_004747_7_1_1"/>
<dbReference type="Gene3D" id="1.10.10.10">
    <property type="entry name" value="Winged helix-like DNA-binding domain superfamily/Winged helix DNA-binding domain"/>
    <property type="match status" value="1"/>
</dbReference>
<reference evidence="6" key="2">
    <citation type="journal article" date="2013" name="G3 (Bethesda)">
        <title>Genomes of Ashbya fungi isolated from insects reveal four mating-type loci, numerous translocations, lack of transposons, and distinct gene duplications.</title>
        <authorList>
            <person name="Dietrich F.S."/>
            <person name="Voegeli S."/>
            <person name="Kuo S."/>
            <person name="Philippsen P."/>
        </authorList>
    </citation>
    <scope>GENOME REANNOTATION</scope>
    <source>
        <strain evidence="6">ATCC 10895 / CBS 109.51 / FGSC 9923 / NRRL Y-1056</strain>
    </source>
</reference>
<protein>
    <submittedName>
        <fullName evidence="5">AFR498Wp</fullName>
    </submittedName>
</protein>
<dbReference type="InterPro" id="IPR019559">
    <property type="entry name" value="Cullin_neddylation_domain"/>
</dbReference>
<evidence type="ECO:0000256" key="3">
    <source>
        <dbReference type="RuleBase" id="RU003829"/>
    </source>
</evidence>
<dbReference type="Gene3D" id="3.30.230.130">
    <property type="entry name" value="Cullin, Chain C, Domain 2"/>
    <property type="match status" value="1"/>
</dbReference>
<dbReference type="SMART" id="SM00884">
    <property type="entry name" value="Cullin_Nedd8"/>
    <property type="match status" value="1"/>
</dbReference>
<dbReference type="InterPro" id="IPR045093">
    <property type="entry name" value="Cullin"/>
</dbReference>
<dbReference type="OMA" id="KCINLMK"/>
<dbReference type="InterPro" id="IPR036317">
    <property type="entry name" value="Cullin_homology_sf"/>
</dbReference>
<dbReference type="SUPFAM" id="SSF75632">
    <property type="entry name" value="Cullin homology domain"/>
    <property type="match status" value="1"/>
</dbReference>
<proteinExistence type="inferred from homology"/>
<sequence>MSSSKRIRIRAPGHVLNPKANDIETGWPVLANAIDMIYERRESTLSFEELYRLVYDLVLRKFGRELRTRILDTLQHKIWSAAKTEIPCTAQAAEFVDEMYALWERQHSCLNAVWGVTMYIDSSAGHSHGNDIYSVALMKMQNLILAPVLPRIVRYMLDELNRARESGVQAVNMQTYLRAAALARSLWLPELGPSSDLTKQLLEDTHTFYSSWRKKHADNPMRYIMEVDTVLKTEVELLRELGYTDATIKTCRTMVIEVLVSENIGFILPICLQECIDAGDEENLDLLLSLCTTDQDASQFLVALSECVEKEGMAIPDVSVSKRKADAAVAWVKALTKLRTKYTSPFKKYTDSNGCYLKTIGDALAALLSNQPAKTVDYLVMSIDSVLRSNTTLEEEQQELLERCISFFILMRDKDLFELSYRQQLSKRLLQRKSPFHLEQWMVGKMTQEVGIHYTSNLEGMLRDVKLSQGYSAKFSAPAAAAGAAYQMDVLTPTFWPFQQVETLAQDITLPDELAAARSSYEGLYVSQHSGRRLKWAYHLGSVEIGHQFGQSYHELTMSTYAATIFLLFRDYAELTTEQIQDLTAIPDAELQRQLISLAVAPRTRILTKTPPSRTIAPSDHFAVNTAFTAPTTKVRVATVVVKSEQAAALPDVLAASRVQAISAAVVRQLKTERTMAHTELQDAAVRALQRHFAVSTSMFKRAIQSLLEKEYIQRDAHSPDRYHYLA</sequence>
<dbReference type="EMBL" id="AE016819">
    <property type="protein sequence ID" value="AAS53869.2"/>
    <property type="molecule type" value="Genomic_DNA"/>
</dbReference>
<gene>
    <name evidence="5" type="ORF">AGOS_AFR498W</name>
</gene>
<evidence type="ECO:0000313" key="5">
    <source>
        <dbReference type="EMBL" id="AAS53869.2"/>
    </source>
</evidence>
<organism evidence="5 6">
    <name type="scientific">Eremothecium gossypii (strain ATCC 10895 / CBS 109.51 / FGSC 9923 / NRRL Y-1056)</name>
    <name type="common">Yeast</name>
    <name type="synonym">Ashbya gossypii</name>
    <dbReference type="NCBI Taxonomy" id="284811"/>
    <lineage>
        <taxon>Eukaryota</taxon>
        <taxon>Fungi</taxon>
        <taxon>Dikarya</taxon>
        <taxon>Ascomycota</taxon>
        <taxon>Saccharomycotina</taxon>
        <taxon>Saccharomycetes</taxon>
        <taxon>Saccharomycetales</taxon>
        <taxon>Saccharomycetaceae</taxon>
        <taxon>Eremothecium</taxon>
    </lineage>
</organism>
<dbReference type="PANTHER" id="PTHR11932">
    <property type="entry name" value="CULLIN"/>
    <property type="match status" value="1"/>
</dbReference>
<dbReference type="Gene3D" id="1.20.1310.10">
    <property type="entry name" value="Cullin Repeats"/>
    <property type="match status" value="3"/>
</dbReference>
<evidence type="ECO:0000256" key="1">
    <source>
        <dbReference type="ARBA" id="ARBA00006019"/>
    </source>
</evidence>
<dbReference type="InterPro" id="IPR016158">
    <property type="entry name" value="Cullin_homology"/>
</dbReference>
<dbReference type="FunCoup" id="Q752S5">
    <property type="interactions" value="851"/>
</dbReference>
<dbReference type="AlphaFoldDB" id="Q752S5"/>
<dbReference type="Pfam" id="PF00888">
    <property type="entry name" value="Cullin"/>
    <property type="match status" value="1"/>
</dbReference>
<evidence type="ECO:0000313" key="6">
    <source>
        <dbReference type="Proteomes" id="UP000000591"/>
    </source>
</evidence>
<dbReference type="GO" id="GO:0006511">
    <property type="term" value="P:ubiquitin-dependent protein catabolic process"/>
    <property type="evidence" value="ECO:0007669"/>
    <property type="project" value="InterPro"/>
</dbReference>
<dbReference type="GeneID" id="4622324"/>
<dbReference type="InterPro" id="IPR036388">
    <property type="entry name" value="WH-like_DNA-bd_sf"/>
</dbReference>
<keyword evidence="6" id="KW-1185">Reference proteome</keyword>